<evidence type="ECO:0000256" key="1">
    <source>
        <dbReference type="SAM" id="Phobius"/>
    </source>
</evidence>
<proteinExistence type="predicted"/>
<evidence type="ECO:0000313" key="4">
    <source>
        <dbReference type="Proteomes" id="UP000528286"/>
    </source>
</evidence>
<dbReference type="InterPro" id="IPR028087">
    <property type="entry name" value="Tad_N"/>
</dbReference>
<dbReference type="CDD" id="cd00198">
    <property type="entry name" value="vWFA"/>
    <property type="match status" value="1"/>
</dbReference>
<dbReference type="Proteomes" id="UP000528286">
    <property type="component" value="Unassembled WGS sequence"/>
</dbReference>
<dbReference type="Pfam" id="PF13400">
    <property type="entry name" value="Tad"/>
    <property type="match status" value="1"/>
</dbReference>
<keyword evidence="1" id="KW-0472">Membrane</keyword>
<comment type="caution">
    <text evidence="3">The sequence shown here is derived from an EMBL/GenBank/DDBJ whole genome shotgun (WGS) entry which is preliminary data.</text>
</comment>
<dbReference type="InterPro" id="IPR036465">
    <property type="entry name" value="vWFA_dom_sf"/>
</dbReference>
<keyword evidence="4" id="KW-1185">Reference proteome</keyword>
<dbReference type="InterPro" id="IPR002035">
    <property type="entry name" value="VWF_A"/>
</dbReference>
<gene>
    <name evidence="3" type="ORF">GGR23_000210</name>
</gene>
<organism evidence="3 4">
    <name type="scientific">Gellertiella hungarica</name>
    <dbReference type="NCBI Taxonomy" id="1572859"/>
    <lineage>
        <taxon>Bacteria</taxon>
        <taxon>Pseudomonadati</taxon>
        <taxon>Pseudomonadota</taxon>
        <taxon>Alphaproteobacteria</taxon>
        <taxon>Hyphomicrobiales</taxon>
        <taxon>Rhizobiaceae</taxon>
        <taxon>Gellertiella</taxon>
    </lineage>
</organism>
<dbReference type="PROSITE" id="PS50234">
    <property type="entry name" value="VWFA"/>
    <property type="match status" value="1"/>
</dbReference>
<feature type="domain" description="VWFA" evidence="2">
    <location>
        <begin position="168"/>
        <end position="375"/>
    </location>
</feature>
<keyword evidence="1" id="KW-0812">Transmembrane</keyword>
<protein>
    <submittedName>
        <fullName evidence="3">Flp pilus assembly protein TadG/uncharacterized protein YegL</fullName>
    </submittedName>
</protein>
<evidence type="ECO:0000313" key="3">
    <source>
        <dbReference type="EMBL" id="MBB4063049.1"/>
    </source>
</evidence>
<dbReference type="AlphaFoldDB" id="A0A7W6J1I1"/>
<dbReference type="RefSeq" id="WP_183364250.1">
    <property type="nucleotide sequence ID" value="NZ_JACIEZ010000001.1"/>
</dbReference>
<dbReference type="SUPFAM" id="SSF53300">
    <property type="entry name" value="vWA-like"/>
    <property type="match status" value="1"/>
</dbReference>
<name>A0A7W6J1I1_9HYPH</name>
<evidence type="ECO:0000259" key="2">
    <source>
        <dbReference type="PROSITE" id="PS50234"/>
    </source>
</evidence>
<dbReference type="Gene3D" id="3.40.50.410">
    <property type="entry name" value="von Willebrand factor, type A domain"/>
    <property type="match status" value="1"/>
</dbReference>
<sequence>MIALRSSLGCIRQLAENKSGNFAITTAFLIPVLIGVVGMAIDTTNLMLFKNKLQVAADTATLAAASSLASKAKTAQDAKALSLQFLYGQINAGKTTENAPTYPAAVAEPTVDITEQPYNVTGKKYTVTMKTTFNVPLSPFAKVLGLSTAKVSVSSTSESSTETKNALSMYFVLDRSGSMGDYTNTSYTATCYDKKGKAYACTAYYTKIQSLKMATASLLTQLSTADPQVKYVRTGAVSYDLYMGTPQALNWGVTGVQTYVNALTANGGTASTQAFKQALTSLTASTEDSAHKSKNGQVPSKYIVFMTDGDNNYASDDTATKAACDEAKVKKIEIFTVAFMAPSKGQGLLQYCASDAGHYFAAEDTAQLVQAFKTIGDKAAEQMTLLTN</sequence>
<dbReference type="Pfam" id="PF00092">
    <property type="entry name" value="VWA"/>
    <property type="match status" value="1"/>
</dbReference>
<reference evidence="3 4" key="1">
    <citation type="submission" date="2020-08" db="EMBL/GenBank/DDBJ databases">
        <title>Genomic Encyclopedia of Type Strains, Phase IV (KMG-IV): sequencing the most valuable type-strain genomes for metagenomic binning, comparative biology and taxonomic classification.</title>
        <authorList>
            <person name="Goeker M."/>
        </authorList>
    </citation>
    <scope>NUCLEOTIDE SEQUENCE [LARGE SCALE GENOMIC DNA]</scope>
    <source>
        <strain evidence="3 4">DSM 29853</strain>
    </source>
</reference>
<keyword evidence="1" id="KW-1133">Transmembrane helix</keyword>
<feature type="transmembrane region" description="Helical" evidence="1">
    <location>
        <begin position="21"/>
        <end position="41"/>
    </location>
</feature>
<dbReference type="EMBL" id="JACIEZ010000001">
    <property type="protein sequence ID" value="MBB4063049.1"/>
    <property type="molecule type" value="Genomic_DNA"/>
</dbReference>
<accession>A0A7W6J1I1</accession>